<reference evidence="7 8" key="1">
    <citation type="submission" date="2018-11" db="EMBL/GenBank/DDBJ databases">
        <title>Genome sequence of Saitozyma podzolica DSM 27192.</title>
        <authorList>
            <person name="Aliyu H."/>
            <person name="Gorte O."/>
            <person name="Ochsenreither K."/>
        </authorList>
    </citation>
    <scope>NUCLEOTIDE SEQUENCE [LARGE SCALE GENOMIC DNA]</scope>
    <source>
        <strain evidence="7 8">DSM 27192</strain>
    </source>
</reference>
<dbReference type="GO" id="GO:0016020">
    <property type="term" value="C:membrane"/>
    <property type="evidence" value="ECO:0007669"/>
    <property type="project" value="InterPro"/>
</dbReference>
<evidence type="ECO:0000256" key="1">
    <source>
        <dbReference type="ARBA" id="ARBA00005083"/>
    </source>
</evidence>
<dbReference type="STRING" id="1890683.A0A427YIK3"/>
<feature type="compositionally biased region" description="Polar residues" evidence="5">
    <location>
        <begin position="1"/>
        <end position="12"/>
    </location>
</feature>
<evidence type="ECO:0000256" key="3">
    <source>
        <dbReference type="ARBA" id="ARBA00023002"/>
    </source>
</evidence>
<dbReference type="PANTHER" id="PTHR43762:SF1">
    <property type="entry name" value="D-ARABINONO-1,4-LACTONE OXIDASE"/>
    <property type="match status" value="1"/>
</dbReference>
<evidence type="ECO:0000256" key="2">
    <source>
        <dbReference type="ARBA" id="ARBA00013136"/>
    </source>
</evidence>
<evidence type="ECO:0000256" key="5">
    <source>
        <dbReference type="SAM" id="MobiDB-lite"/>
    </source>
</evidence>
<evidence type="ECO:0000313" key="7">
    <source>
        <dbReference type="EMBL" id="RSH90912.1"/>
    </source>
</evidence>
<comment type="caution">
    <text evidence="7">The sequence shown here is derived from an EMBL/GenBank/DDBJ whole genome shotgun (WGS) entry which is preliminary data.</text>
</comment>
<dbReference type="Pfam" id="PF01565">
    <property type="entry name" value="FAD_binding_4"/>
    <property type="match status" value="1"/>
</dbReference>
<dbReference type="InterPro" id="IPR016169">
    <property type="entry name" value="FAD-bd_PCMH_sub2"/>
</dbReference>
<dbReference type="InterPro" id="IPR007173">
    <property type="entry name" value="ALO_C"/>
</dbReference>
<dbReference type="PIRSF" id="PIRSF000136">
    <property type="entry name" value="LGO_GLO"/>
    <property type="match status" value="1"/>
</dbReference>
<dbReference type="InterPro" id="IPR036318">
    <property type="entry name" value="FAD-bd_PCMH-like_sf"/>
</dbReference>
<dbReference type="Proteomes" id="UP000279259">
    <property type="component" value="Unassembled WGS sequence"/>
</dbReference>
<dbReference type="SUPFAM" id="SSF56176">
    <property type="entry name" value="FAD-binding/transporter-associated domain-like"/>
    <property type="match status" value="1"/>
</dbReference>
<dbReference type="GO" id="GO:0003885">
    <property type="term" value="F:D-arabinono-1,4-lactone oxidase activity"/>
    <property type="evidence" value="ECO:0007669"/>
    <property type="project" value="UniProtKB-EC"/>
</dbReference>
<dbReference type="OrthoDB" id="610608at2759"/>
<evidence type="ECO:0000256" key="4">
    <source>
        <dbReference type="ARBA" id="ARBA00033418"/>
    </source>
</evidence>
<proteinExistence type="predicted"/>
<gene>
    <name evidence="7" type="primary">ALO1</name>
    <name evidence="7" type="ORF">EHS25_010088</name>
</gene>
<dbReference type="Gene3D" id="3.30.465.10">
    <property type="match status" value="1"/>
</dbReference>
<evidence type="ECO:0000313" key="8">
    <source>
        <dbReference type="Proteomes" id="UP000279259"/>
    </source>
</evidence>
<dbReference type="InterPro" id="IPR016166">
    <property type="entry name" value="FAD-bd_PCMH"/>
</dbReference>
<dbReference type="Pfam" id="PF04030">
    <property type="entry name" value="ALO"/>
    <property type="match status" value="1"/>
</dbReference>
<protein>
    <recommendedName>
        <fullName evidence="2">D-arabinono-1,4-lactone oxidase</fullName>
        <ecNumber evidence="2">1.1.3.37</ecNumber>
    </recommendedName>
    <alternativeName>
        <fullName evidence="4">L-galactono-gamma-lactone oxidase</fullName>
    </alternativeName>
</protein>
<keyword evidence="3" id="KW-0560">Oxidoreductase</keyword>
<dbReference type="InterPro" id="IPR006094">
    <property type="entry name" value="Oxid_FAD_bind_N"/>
</dbReference>
<dbReference type="UniPathway" id="UPA00771">
    <property type="reaction ID" value="UER00766"/>
</dbReference>
<dbReference type="GO" id="GO:0071949">
    <property type="term" value="F:FAD binding"/>
    <property type="evidence" value="ECO:0007669"/>
    <property type="project" value="InterPro"/>
</dbReference>
<keyword evidence="8" id="KW-1185">Reference proteome</keyword>
<feature type="region of interest" description="Disordered" evidence="5">
    <location>
        <begin position="1"/>
        <end position="24"/>
    </location>
</feature>
<dbReference type="GO" id="GO:0005739">
    <property type="term" value="C:mitochondrion"/>
    <property type="evidence" value="ECO:0007669"/>
    <property type="project" value="TreeGrafter"/>
</dbReference>
<dbReference type="EC" id="1.1.3.37" evidence="2"/>
<name>A0A427YIK3_9TREE</name>
<comment type="pathway">
    <text evidence="1">Cofactor biosynthesis; D-erythroascorbate biosynthesis; dehydro-D-arabinono-1,4-lactone from D-arabinose: step 2/2.</text>
</comment>
<dbReference type="EMBL" id="RSCD01000009">
    <property type="protein sequence ID" value="RSH90912.1"/>
    <property type="molecule type" value="Genomic_DNA"/>
</dbReference>
<dbReference type="InterPro" id="IPR016167">
    <property type="entry name" value="FAD-bd_PCMH_sub1"/>
</dbReference>
<sequence>MADLATQPTHELQSALEPVSIPTTSPRASFTNWAKTFECRPQRVFAPVNELQCRQIVELARREGATLHPVGVGHSPSDLPCTKGWLVRMEGLKGMIKADHEKRSATFYSGTVLHAIHADLARCDPPLALPNIGSISDQTIGGLISTASHGSGVKFPVLSQHVRSLTLVLPLPGAPVVRASPTEDVELFKASLCGLGATGLMVQVEIEVEEAFRLRETKEGRSVDEVLENLDEIKQSAEHVRVWWYPDGQGMVVGRANRTYGPAQPSASLVGHILGYHVTQFFLFASRYFSFLTPWVGRWAWWLSNTDSVVVDDGYRVLNFDCLFPQYALEWAIDAANTKACLQEMREWLDKEASDPKGLRVHFPIEIRWSSADDIYLSPSYGRETCWIGVVTYRPYGLPVPYRKFHERFADLLASHGGRPHWAKQHALRPKDVEALYPKFEEFRRVIGRVDPEGVLRSEYVKRHIEGEDIAERMFKRRPL</sequence>
<dbReference type="Gene3D" id="1.10.45.10">
    <property type="entry name" value="Vanillyl-alcohol Oxidase, Chain A, domain 4"/>
    <property type="match status" value="1"/>
</dbReference>
<dbReference type="Gene3D" id="3.30.70.2520">
    <property type="match status" value="1"/>
</dbReference>
<dbReference type="InterPro" id="IPR010031">
    <property type="entry name" value="FAD_lactone_oxidase-like"/>
</dbReference>
<dbReference type="PANTHER" id="PTHR43762">
    <property type="entry name" value="L-GULONOLACTONE OXIDASE"/>
    <property type="match status" value="1"/>
</dbReference>
<dbReference type="InterPro" id="IPR016171">
    <property type="entry name" value="Vanillyl_alc_oxidase_C-sub2"/>
</dbReference>
<evidence type="ECO:0000259" key="6">
    <source>
        <dbReference type="PROSITE" id="PS51387"/>
    </source>
</evidence>
<dbReference type="AlphaFoldDB" id="A0A427YIK3"/>
<feature type="domain" description="FAD-binding PCMH-type" evidence="6">
    <location>
        <begin position="37"/>
        <end position="211"/>
    </location>
</feature>
<dbReference type="Gene3D" id="3.30.43.10">
    <property type="entry name" value="Uridine Diphospho-n-acetylenolpyruvylglucosamine Reductase, domain 2"/>
    <property type="match status" value="1"/>
</dbReference>
<accession>A0A427YIK3</accession>
<organism evidence="7 8">
    <name type="scientific">Saitozyma podzolica</name>
    <dbReference type="NCBI Taxonomy" id="1890683"/>
    <lineage>
        <taxon>Eukaryota</taxon>
        <taxon>Fungi</taxon>
        <taxon>Dikarya</taxon>
        <taxon>Basidiomycota</taxon>
        <taxon>Agaricomycotina</taxon>
        <taxon>Tremellomycetes</taxon>
        <taxon>Tremellales</taxon>
        <taxon>Trimorphomycetaceae</taxon>
        <taxon>Saitozyma</taxon>
    </lineage>
</organism>
<dbReference type="PROSITE" id="PS51387">
    <property type="entry name" value="FAD_PCMH"/>
    <property type="match status" value="1"/>
</dbReference>